<dbReference type="EMBL" id="HF936670">
    <property type="protein sequence ID" value="CCX34969.1"/>
    <property type="molecule type" value="Genomic_DNA"/>
</dbReference>
<dbReference type="AlphaFoldDB" id="U4LTA6"/>
<reference evidence="1 2" key="1">
    <citation type="journal article" date="2013" name="PLoS Genet.">
        <title>The genome and development-dependent transcriptomes of Pyronema confluens: a window into fungal evolution.</title>
        <authorList>
            <person name="Traeger S."/>
            <person name="Altegoer F."/>
            <person name="Freitag M."/>
            <person name="Gabaldon T."/>
            <person name="Kempken F."/>
            <person name="Kumar A."/>
            <person name="Marcet-Houben M."/>
            <person name="Poggeler S."/>
            <person name="Stajich J.E."/>
            <person name="Nowrousian M."/>
        </authorList>
    </citation>
    <scope>NUCLEOTIDE SEQUENCE [LARGE SCALE GENOMIC DNA]</scope>
    <source>
        <strain evidence="2">CBS 100304</strain>
        <tissue evidence="1">Vegetative mycelium</tissue>
    </source>
</reference>
<dbReference type="Proteomes" id="UP000018144">
    <property type="component" value="Unassembled WGS sequence"/>
</dbReference>
<evidence type="ECO:0000313" key="1">
    <source>
        <dbReference type="EMBL" id="CCX34969.1"/>
    </source>
</evidence>
<gene>
    <name evidence="1" type="ORF">PCON_04645</name>
</gene>
<sequence>MFIEAWLQVFIPPSPQSSPDSQDINTQSTLRLPPILSNVYRSSVTGVYPPFATKLA</sequence>
<proteinExistence type="predicted"/>
<organism evidence="1 2">
    <name type="scientific">Pyronema omphalodes (strain CBS 100304)</name>
    <name type="common">Pyronema confluens</name>
    <dbReference type="NCBI Taxonomy" id="1076935"/>
    <lineage>
        <taxon>Eukaryota</taxon>
        <taxon>Fungi</taxon>
        <taxon>Dikarya</taxon>
        <taxon>Ascomycota</taxon>
        <taxon>Pezizomycotina</taxon>
        <taxon>Pezizomycetes</taxon>
        <taxon>Pezizales</taxon>
        <taxon>Pyronemataceae</taxon>
        <taxon>Pyronema</taxon>
    </lineage>
</organism>
<keyword evidence="2" id="KW-1185">Reference proteome</keyword>
<evidence type="ECO:0000313" key="2">
    <source>
        <dbReference type="Proteomes" id="UP000018144"/>
    </source>
</evidence>
<protein>
    <submittedName>
        <fullName evidence="1">Uncharacterized protein</fullName>
    </submittedName>
</protein>
<accession>U4LTA6</accession>
<name>U4LTA6_PYROM</name>